<evidence type="ECO:0000313" key="1">
    <source>
        <dbReference type="EMBL" id="CAB4128009.1"/>
    </source>
</evidence>
<name>A0A6J5L895_9CAUD</name>
<reference evidence="1" key="1">
    <citation type="submission" date="2020-04" db="EMBL/GenBank/DDBJ databases">
        <authorList>
            <person name="Chiriac C."/>
            <person name="Salcher M."/>
            <person name="Ghai R."/>
            <person name="Kavagutti S V."/>
        </authorList>
    </citation>
    <scope>NUCLEOTIDE SEQUENCE</scope>
</reference>
<dbReference type="GO" id="GO:0003677">
    <property type="term" value="F:DNA binding"/>
    <property type="evidence" value="ECO:0007669"/>
    <property type="project" value="InterPro"/>
</dbReference>
<accession>A0A6J5L895</accession>
<gene>
    <name evidence="1" type="ORF">UFOVP99_4</name>
</gene>
<sequence>MTVRELIRQLGGAAQVGKALGVSSVAVCNWYTKGLPRSRHVELWGLCRAKGVAWKPPGADGVLATIPDPNSHHQQAA</sequence>
<proteinExistence type="predicted"/>
<organism evidence="1">
    <name type="scientific">uncultured Caudovirales phage</name>
    <dbReference type="NCBI Taxonomy" id="2100421"/>
    <lineage>
        <taxon>Viruses</taxon>
        <taxon>Duplodnaviria</taxon>
        <taxon>Heunggongvirae</taxon>
        <taxon>Uroviricota</taxon>
        <taxon>Caudoviricetes</taxon>
        <taxon>Peduoviridae</taxon>
        <taxon>Maltschvirus</taxon>
        <taxon>Maltschvirus maltsch</taxon>
    </lineage>
</organism>
<protein>
    <submittedName>
        <fullName evidence="1">Uncharacterized protein</fullName>
    </submittedName>
</protein>
<dbReference type="SUPFAM" id="SSF47413">
    <property type="entry name" value="lambda repressor-like DNA-binding domains"/>
    <property type="match status" value="1"/>
</dbReference>
<dbReference type="InterPro" id="IPR010982">
    <property type="entry name" value="Lambda_DNA-bd_dom_sf"/>
</dbReference>
<dbReference type="EMBL" id="LR796221">
    <property type="protein sequence ID" value="CAB4128009.1"/>
    <property type="molecule type" value="Genomic_DNA"/>
</dbReference>
<dbReference type="Gene3D" id="1.10.260.40">
    <property type="entry name" value="lambda repressor-like DNA-binding domains"/>
    <property type="match status" value="1"/>
</dbReference>